<dbReference type="InterPro" id="IPR000843">
    <property type="entry name" value="HTH_LacI"/>
</dbReference>
<reference evidence="5 6" key="1">
    <citation type="submission" date="2015-09" db="EMBL/GenBank/DDBJ databases">
        <title>Complete genome sequence of Defluviimonas alba cai42t isolated from an oilfield in Xinjiang.</title>
        <authorList>
            <person name="Geng S."/>
            <person name="Pan X."/>
            <person name="Wu X."/>
        </authorList>
    </citation>
    <scope>NUCLEOTIDE SEQUENCE [LARGE SCALE GENOMIC DNA]</scope>
    <source>
        <strain evidence="6">cai42</strain>
    </source>
</reference>
<dbReference type="GO" id="GO:0003700">
    <property type="term" value="F:DNA-binding transcription factor activity"/>
    <property type="evidence" value="ECO:0007669"/>
    <property type="project" value="TreeGrafter"/>
</dbReference>
<dbReference type="STRING" id="1335048.AKL17_3291"/>
<dbReference type="PANTHER" id="PTHR30146:SF2">
    <property type="entry name" value="HTH-TYPE TRANSCRIPTIONAL REGULATOR GNTR"/>
    <property type="match status" value="1"/>
</dbReference>
<organism evidence="5 6">
    <name type="scientific">Frigidibacter mobilis</name>
    <dbReference type="NCBI Taxonomy" id="1335048"/>
    <lineage>
        <taxon>Bacteria</taxon>
        <taxon>Pseudomonadati</taxon>
        <taxon>Pseudomonadota</taxon>
        <taxon>Alphaproteobacteria</taxon>
        <taxon>Rhodobacterales</taxon>
        <taxon>Paracoccaceae</taxon>
        <taxon>Frigidibacter</taxon>
    </lineage>
</organism>
<evidence type="ECO:0000313" key="5">
    <source>
        <dbReference type="EMBL" id="AMY70523.1"/>
    </source>
</evidence>
<feature type="domain" description="HTH lacI-type" evidence="4">
    <location>
        <begin position="11"/>
        <end position="65"/>
    </location>
</feature>
<dbReference type="KEGG" id="daa:AKL17_3291"/>
<gene>
    <name evidence="5" type="ORF">AKL17_3291</name>
</gene>
<dbReference type="AlphaFoldDB" id="A0A161GMH3"/>
<keyword evidence="1" id="KW-0805">Transcription regulation</keyword>
<dbReference type="RefSeq" id="WP_066815154.1">
    <property type="nucleotide sequence ID" value="NZ_CP012661.1"/>
</dbReference>
<protein>
    <submittedName>
        <fullName evidence="5">Transcriptional regulator</fullName>
    </submittedName>
</protein>
<name>A0A161GMH3_9RHOB</name>
<evidence type="ECO:0000256" key="2">
    <source>
        <dbReference type="ARBA" id="ARBA00023125"/>
    </source>
</evidence>
<evidence type="ECO:0000256" key="1">
    <source>
        <dbReference type="ARBA" id="ARBA00023015"/>
    </source>
</evidence>
<keyword evidence="2" id="KW-0238">DNA-binding</keyword>
<dbReference type="GO" id="GO:0000976">
    <property type="term" value="F:transcription cis-regulatory region binding"/>
    <property type="evidence" value="ECO:0007669"/>
    <property type="project" value="TreeGrafter"/>
</dbReference>
<dbReference type="Pfam" id="PF13377">
    <property type="entry name" value="Peripla_BP_3"/>
    <property type="match status" value="1"/>
</dbReference>
<dbReference type="InterPro" id="IPR028082">
    <property type="entry name" value="Peripla_BP_I"/>
</dbReference>
<accession>A0A161GMH3</accession>
<dbReference type="CDD" id="cd01392">
    <property type="entry name" value="HTH_LacI"/>
    <property type="match status" value="1"/>
</dbReference>
<dbReference type="SUPFAM" id="SSF53822">
    <property type="entry name" value="Periplasmic binding protein-like I"/>
    <property type="match status" value="1"/>
</dbReference>
<dbReference type="InterPro" id="IPR010982">
    <property type="entry name" value="Lambda_DNA-bd_dom_sf"/>
</dbReference>
<dbReference type="OrthoDB" id="7170131at2"/>
<dbReference type="PATRIC" id="fig|1335048.3.peg.3418"/>
<dbReference type="Gene3D" id="3.40.50.2300">
    <property type="match status" value="2"/>
</dbReference>
<dbReference type="Proteomes" id="UP000076128">
    <property type="component" value="Chromosome"/>
</dbReference>
<keyword evidence="6" id="KW-1185">Reference proteome</keyword>
<dbReference type="CDD" id="cd01575">
    <property type="entry name" value="PBP1_GntR"/>
    <property type="match status" value="1"/>
</dbReference>
<evidence type="ECO:0000256" key="3">
    <source>
        <dbReference type="ARBA" id="ARBA00023163"/>
    </source>
</evidence>
<dbReference type="SMART" id="SM00354">
    <property type="entry name" value="HTH_LACI"/>
    <property type="match status" value="1"/>
</dbReference>
<dbReference type="PANTHER" id="PTHR30146">
    <property type="entry name" value="LACI-RELATED TRANSCRIPTIONAL REPRESSOR"/>
    <property type="match status" value="1"/>
</dbReference>
<evidence type="ECO:0000313" key="6">
    <source>
        <dbReference type="Proteomes" id="UP000076128"/>
    </source>
</evidence>
<evidence type="ECO:0000259" key="4">
    <source>
        <dbReference type="PROSITE" id="PS50932"/>
    </source>
</evidence>
<dbReference type="SUPFAM" id="SSF47413">
    <property type="entry name" value="lambda repressor-like DNA-binding domains"/>
    <property type="match status" value="1"/>
</dbReference>
<dbReference type="Pfam" id="PF00356">
    <property type="entry name" value="LacI"/>
    <property type="match status" value="1"/>
</dbReference>
<dbReference type="InterPro" id="IPR046335">
    <property type="entry name" value="LacI/GalR-like_sensor"/>
</dbReference>
<keyword evidence="3" id="KW-0804">Transcription</keyword>
<dbReference type="Gene3D" id="1.10.260.40">
    <property type="entry name" value="lambda repressor-like DNA-binding domains"/>
    <property type="match status" value="1"/>
</dbReference>
<dbReference type="PROSITE" id="PS50932">
    <property type="entry name" value="HTH_LACI_2"/>
    <property type="match status" value="1"/>
</dbReference>
<sequence>MKKTSSDYKYVTLKDVAALADVSVMTASRALRQPELVSAKMRARVSAAVETLGYAPNEAARALVSATSSTIGVLIPSISNLVFVDVLRGIYDAAEDTPYQVQIANTRYRDSKEQELLKVFAAQRPAGLIVTGVDQSPATRAILSGLGSPVVQIMDVGADPVDMMIGFDHRQAAHAATRHLVEQGYRRIGFIGARMDPRSQKRLDGYIDALTEAGLFDDGLILTSPQPTSVAQGSRMFGEFLAMAPDADAVFCNNDDMALGALFECQRRHIRVPGQFGIMGYNNIEYAAASAPSLSSVKTPCYEMGQGAVQMIAAAARGQRPDPAVVDLGCQLMPRESTDRRVGQFRAER</sequence>
<proteinExistence type="predicted"/>
<dbReference type="EMBL" id="CP012661">
    <property type="protein sequence ID" value="AMY70523.1"/>
    <property type="molecule type" value="Genomic_DNA"/>
</dbReference>